<dbReference type="CDD" id="cd00009">
    <property type="entry name" value="AAA"/>
    <property type="match status" value="1"/>
</dbReference>
<dbReference type="GO" id="GO:0006260">
    <property type="term" value="P:DNA replication"/>
    <property type="evidence" value="ECO:0007669"/>
    <property type="project" value="UniProtKB-KW"/>
</dbReference>
<evidence type="ECO:0000313" key="12">
    <source>
        <dbReference type="Proteomes" id="UP001283361"/>
    </source>
</evidence>
<dbReference type="InterPro" id="IPR027417">
    <property type="entry name" value="P-loop_NTPase"/>
</dbReference>
<proteinExistence type="inferred from homology"/>
<dbReference type="CDD" id="cd18140">
    <property type="entry name" value="HLD_clamp_RFC"/>
    <property type="match status" value="1"/>
</dbReference>
<dbReference type="AlphaFoldDB" id="A0AAE1CEP3"/>
<comment type="similarity">
    <text evidence="8">Belongs to the activator 1 small subunits family. CTF18 subfamily.</text>
</comment>
<dbReference type="InterPro" id="IPR047854">
    <property type="entry name" value="RFC_lid"/>
</dbReference>
<dbReference type="Gene3D" id="3.40.50.300">
    <property type="entry name" value="P-loop containing nucleotide triphosphate hydrolases"/>
    <property type="match status" value="1"/>
</dbReference>
<evidence type="ECO:0000256" key="6">
    <source>
        <dbReference type="ARBA" id="ARBA00023242"/>
    </source>
</evidence>
<dbReference type="EMBL" id="JAWDGP010008106">
    <property type="protein sequence ID" value="KAK3690942.1"/>
    <property type="molecule type" value="Genomic_DNA"/>
</dbReference>
<accession>A0AAE1CEP3</accession>
<dbReference type="SMART" id="SM00382">
    <property type="entry name" value="AAA"/>
    <property type="match status" value="1"/>
</dbReference>
<dbReference type="SUPFAM" id="SSF52540">
    <property type="entry name" value="P-loop containing nucleoside triphosphate hydrolases"/>
    <property type="match status" value="1"/>
</dbReference>
<dbReference type="InterPro" id="IPR003593">
    <property type="entry name" value="AAA+_ATPase"/>
</dbReference>
<keyword evidence="6" id="KW-0539">Nucleus</keyword>
<dbReference type="Pfam" id="PF08519">
    <property type="entry name" value="RFC1"/>
    <property type="match status" value="1"/>
</dbReference>
<dbReference type="InterPro" id="IPR003959">
    <property type="entry name" value="ATPase_AAA_core"/>
</dbReference>
<keyword evidence="5" id="KW-0238">DNA-binding</keyword>
<name>A0AAE1CEP3_9GAST</name>
<dbReference type="GO" id="GO:0003677">
    <property type="term" value="F:DNA binding"/>
    <property type="evidence" value="ECO:0007669"/>
    <property type="project" value="UniProtKB-KW"/>
</dbReference>
<dbReference type="GO" id="GO:0005524">
    <property type="term" value="F:ATP binding"/>
    <property type="evidence" value="ECO:0007669"/>
    <property type="project" value="UniProtKB-KW"/>
</dbReference>
<keyword evidence="3" id="KW-0547">Nucleotide-binding</keyword>
<feature type="region of interest" description="Disordered" evidence="9">
    <location>
        <begin position="251"/>
        <end position="271"/>
    </location>
</feature>
<keyword evidence="2" id="KW-0235">DNA replication</keyword>
<evidence type="ECO:0000256" key="2">
    <source>
        <dbReference type="ARBA" id="ARBA00022705"/>
    </source>
</evidence>
<evidence type="ECO:0000313" key="11">
    <source>
        <dbReference type="EMBL" id="KAK3690942.1"/>
    </source>
</evidence>
<dbReference type="Proteomes" id="UP001283361">
    <property type="component" value="Unassembled WGS sequence"/>
</dbReference>
<evidence type="ECO:0000256" key="1">
    <source>
        <dbReference type="ARBA" id="ARBA00004123"/>
    </source>
</evidence>
<organism evidence="11 12">
    <name type="scientific">Elysia crispata</name>
    <name type="common">lettuce slug</name>
    <dbReference type="NCBI Taxonomy" id="231223"/>
    <lineage>
        <taxon>Eukaryota</taxon>
        <taxon>Metazoa</taxon>
        <taxon>Spiralia</taxon>
        <taxon>Lophotrochozoa</taxon>
        <taxon>Mollusca</taxon>
        <taxon>Gastropoda</taxon>
        <taxon>Heterobranchia</taxon>
        <taxon>Euthyneura</taxon>
        <taxon>Panpulmonata</taxon>
        <taxon>Sacoglossa</taxon>
        <taxon>Placobranchoidea</taxon>
        <taxon>Plakobranchidae</taxon>
        <taxon>Elysia</taxon>
    </lineage>
</organism>
<protein>
    <recommendedName>
        <fullName evidence="10">AAA+ ATPase domain-containing protein</fullName>
    </recommendedName>
</protein>
<keyword evidence="4" id="KW-0067">ATP-binding</keyword>
<dbReference type="FunFam" id="3.40.50.300:FF:001083">
    <property type="entry name" value="Chromosome transmission fidelity factor 18"/>
    <property type="match status" value="1"/>
</dbReference>
<evidence type="ECO:0000256" key="9">
    <source>
        <dbReference type="SAM" id="MobiDB-lite"/>
    </source>
</evidence>
<evidence type="ECO:0000256" key="7">
    <source>
        <dbReference type="ARBA" id="ARBA00023306"/>
    </source>
</evidence>
<feature type="region of interest" description="Disordered" evidence="9">
    <location>
        <begin position="842"/>
        <end position="872"/>
    </location>
</feature>
<dbReference type="PANTHER" id="PTHR46765">
    <property type="entry name" value="P-LOOP CONTAINING NUCLEOSIDE TRIPHOSPHATE HYDROLASES SUPERFAMILY PROTEIN"/>
    <property type="match status" value="1"/>
</dbReference>
<dbReference type="Pfam" id="PF00004">
    <property type="entry name" value="AAA"/>
    <property type="match status" value="1"/>
</dbReference>
<comment type="subcellular location">
    <subcellularLocation>
        <location evidence="1">Nucleus</location>
    </subcellularLocation>
</comment>
<dbReference type="GO" id="GO:0005663">
    <property type="term" value="C:DNA replication factor C complex"/>
    <property type="evidence" value="ECO:0007669"/>
    <property type="project" value="InterPro"/>
</dbReference>
<gene>
    <name evidence="11" type="ORF">RRG08_021640</name>
</gene>
<evidence type="ECO:0000256" key="5">
    <source>
        <dbReference type="ARBA" id="ARBA00023125"/>
    </source>
</evidence>
<reference evidence="11" key="1">
    <citation type="journal article" date="2023" name="G3 (Bethesda)">
        <title>A reference genome for the long-term kleptoplast-retaining sea slug Elysia crispata morphotype clarki.</title>
        <authorList>
            <person name="Eastman K.E."/>
            <person name="Pendleton A.L."/>
            <person name="Shaikh M.A."/>
            <person name="Suttiyut T."/>
            <person name="Ogas R."/>
            <person name="Tomko P."/>
            <person name="Gavelis G."/>
            <person name="Widhalm J.R."/>
            <person name="Wisecaver J.H."/>
        </authorList>
    </citation>
    <scope>NUCLEOTIDE SEQUENCE</scope>
    <source>
        <strain evidence="11">ECLA1</strain>
    </source>
</reference>
<dbReference type="GO" id="GO:0005634">
    <property type="term" value="C:nucleus"/>
    <property type="evidence" value="ECO:0007669"/>
    <property type="project" value="UniProtKB-SubCell"/>
</dbReference>
<dbReference type="GO" id="GO:0003689">
    <property type="term" value="F:DNA clamp loader activity"/>
    <property type="evidence" value="ECO:0007669"/>
    <property type="project" value="InterPro"/>
</dbReference>
<dbReference type="InterPro" id="IPR053016">
    <property type="entry name" value="CTF18-RFC_complex"/>
</dbReference>
<comment type="caution">
    <text evidence="11">The sequence shown here is derived from an EMBL/GenBank/DDBJ whole genome shotgun (WGS) entry which is preliminary data.</text>
</comment>
<evidence type="ECO:0000256" key="8">
    <source>
        <dbReference type="ARBA" id="ARBA00043975"/>
    </source>
</evidence>
<dbReference type="InterPro" id="IPR013725">
    <property type="entry name" value="DNA_replication_fac_RFC1_C"/>
</dbReference>
<dbReference type="GO" id="GO:0016887">
    <property type="term" value="F:ATP hydrolysis activity"/>
    <property type="evidence" value="ECO:0007669"/>
    <property type="project" value="InterPro"/>
</dbReference>
<feature type="compositionally biased region" description="Basic and acidic residues" evidence="9">
    <location>
        <begin position="842"/>
        <end position="851"/>
    </location>
</feature>
<dbReference type="PANTHER" id="PTHR46765:SF1">
    <property type="entry name" value="P-LOOP CONTAINING NUCLEOSIDE TRIPHOSPHATE HYDROLASES SUPERFAMILY PROTEIN"/>
    <property type="match status" value="1"/>
</dbReference>
<sequence>MDDSFELEYADELDALDIVNDEEIVPPHYSPPKSKRSLQFLTPKADKNKSEHVVLVDEGGSIEATHPDNTLSSPEFELEYVKNRKRLQSSPGMEEDEVDGFIISNSDSSKRAKFSDEAILLKDDHVSHTDAAVQFIRQSRSQKGLPASNSANASQSVVKDDLDRPKVFKRIPRGDFISTLGYEGQRVYMQLWDEDVLESEFSSFEKDSRPLSLLPVPVCIMREQIEDKHTRKVMEEANAVHDSLRRQLESMEEEDTSIGIEESSKSKEDAVNDEVDILSEELKSLWVEKYAPRKYTELLSEESINRSLLHWLKLWDYVVFGKDVPKPMKKGANKSKKDKEKEMNYKNKKFFSEVAEQLDKHHRPEQKIALLCGPPGLGKTTLAHIVAKHAGYNVVEMNASDDRSVDVFRNKLESATQMKAVIGADPRPNCLIIDEIDGAPTPAINVLLNLIKRTDIDVSSDKKKKKKEGDLLLRPIICVCNDQYVPALRQLRQMALILNFPQTESSKLASRLHEVVKVERLKADLNALLALCERTDNDIRSCLNTLQFVRQSNKELTLRDVQTMSVGQKDSQKSLFSLWNDVFTMPRPKKNRFVSIQDLVEGKQDTLQVNNISPSARFQHILYMCQAAGETDRVMQGIHENYLEAKAKDPHLIGLNIATDWLCFADCLNQYIARHQDFSVLKFSAFLPVTFHFLYAAYNPSRVQFPHGQFEAKQKHQKTINLLTSLLSDMTPRTQKFTNSTNLTLDLLSPMLDILQPTLRPVNTQLYSSKEKEELSNVVNIMIAYNMTYHQEKSPDGQYVYALDPNVEEVIKFPGLKQRKQLTYGAKQMIAREISLEKMRRAEDARNRDAKPIVPKQATKPAPTVNNKSGPAVPNHLQKLEAKSIIPQKTSVNFFGNLVRTKREKTQVKDATEEEVKQDKSKRELLDTIIWFHFKEGFSNAVRRAVKVQDLL</sequence>
<evidence type="ECO:0000256" key="3">
    <source>
        <dbReference type="ARBA" id="ARBA00022741"/>
    </source>
</evidence>
<evidence type="ECO:0000256" key="4">
    <source>
        <dbReference type="ARBA" id="ARBA00022840"/>
    </source>
</evidence>
<dbReference type="Gene3D" id="1.10.8.60">
    <property type="match status" value="1"/>
</dbReference>
<keyword evidence="7" id="KW-0131">Cell cycle</keyword>
<feature type="domain" description="AAA+ ATPase" evidence="10">
    <location>
        <begin position="365"/>
        <end position="520"/>
    </location>
</feature>
<keyword evidence="12" id="KW-1185">Reference proteome</keyword>
<evidence type="ECO:0000259" key="10">
    <source>
        <dbReference type="SMART" id="SM00382"/>
    </source>
</evidence>